<keyword evidence="3" id="KW-1185">Reference proteome</keyword>
<reference evidence="2 3" key="1">
    <citation type="submission" date="2014-04" db="EMBL/GenBank/DDBJ databases">
        <authorList>
            <consortium name="DOE Joint Genome Institute"/>
            <person name="Kuo A."/>
            <person name="Girlanda M."/>
            <person name="Perotto S."/>
            <person name="Kohler A."/>
            <person name="Nagy L.G."/>
            <person name="Floudas D."/>
            <person name="Copeland A."/>
            <person name="Barry K.W."/>
            <person name="Cichocki N."/>
            <person name="Veneault-Fourrey C."/>
            <person name="LaButti K."/>
            <person name="Lindquist E.A."/>
            <person name="Lipzen A."/>
            <person name="Lundell T."/>
            <person name="Morin E."/>
            <person name="Murat C."/>
            <person name="Sun H."/>
            <person name="Tunlid A."/>
            <person name="Henrissat B."/>
            <person name="Grigoriev I.V."/>
            <person name="Hibbett D.S."/>
            <person name="Martin F."/>
            <person name="Nordberg H.P."/>
            <person name="Cantor M.N."/>
            <person name="Hua S.X."/>
        </authorList>
    </citation>
    <scope>NUCLEOTIDE SEQUENCE [LARGE SCALE GENOMIC DNA]</scope>
    <source>
        <strain evidence="2 3">MUT 4182</strain>
    </source>
</reference>
<protein>
    <submittedName>
        <fullName evidence="2">Uncharacterized protein</fullName>
    </submittedName>
</protein>
<sequence length="290" mass="31335">MRAVFSLFSLVALATTGVFATPVPECLSELCGSIPLFDSSPSPVDFAASITKVETPTRSLPERDVEQLTNAERFVRGLPPKRPKLLQGSSLRRTQPSPVPLTTYRGMVRIDKEDGTGTLGYLSAHPFSGAQYRYQPDINDAAIVTFKFDPAQTLGSASEFMTENSDIQASFPNLGLVQGRDDTDSNIAAGSFHYLYIAGTTPTSPDATPQAVPNSYTAVTGTARTAESEVWTFNSDTNALTLQWVNTDGSKPTTILFTQSTALYASADPHAFNARYPASIIRVTYTFVPL</sequence>
<organism evidence="2 3">
    <name type="scientific">Tulasnella calospora MUT 4182</name>
    <dbReference type="NCBI Taxonomy" id="1051891"/>
    <lineage>
        <taxon>Eukaryota</taxon>
        <taxon>Fungi</taxon>
        <taxon>Dikarya</taxon>
        <taxon>Basidiomycota</taxon>
        <taxon>Agaricomycotina</taxon>
        <taxon>Agaricomycetes</taxon>
        <taxon>Cantharellales</taxon>
        <taxon>Tulasnellaceae</taxon>
        <taxon>Tulasnella</taxon>
    </lineage>
</organism>
<keyword evidence="1" id="KW-0732">Signal</keyword>
<evidence type="ECO:0000256" key="1">
    <source>
        <dbReference type="SAM" id="SignalP"/>
    </source>
</evidence>
<dbReference type="EMBL" id="KN822980">
    <property type="protein sequence ID" value="KIO29644.1"/>
    <property type="molecule type" value="Genomic_DNA"/>
</dbReference>
<dbReference type="STRING" id="1051891.A0A0C3QQ75"/>
<reference evidence="3" key="2">
    <citation type="submission" date="2015-01" db="EMBL/GenBank/DDBJ databases">
        <title>Evolutionary Origins and Diversification of the Mycorrhizal Mutualists.</title>
        <authorList>
            <consortium name="DOE Joint Genome Institute"/>
            <consortium name="Mycorrhizal Genomics Consortium"/>
            <person name="Kohler A."/>
            <person name="Kuo A."/>
            <person name="Nagy L.G."/>
            <person name="Floudas D."/>
            <person name="Copeland A."/>
            <person name="Barry K.W."/>
            <person name="Cichocki N."/>
            <person name="Veneault-Fourrey C."/>
            <person name="LaButti K."/>
            <person name="Lindquist E.A."/>
            <person name="Lipzen A."/>
            <person name="Lundell T."/>
            <person name="Morin E."/>
            <person name="Murat C."/>
            <person name="Riley R."/>
            <person name="Ohm R."/>
            <person name="Sun H."/>
            <person name="Tunlid A."/>
            <person name="Henrissat B."/>
            <person name="Grigoriev I.V."/>
            <person name="Hibbett D.S."/>
            <person name="Martin F."/>
        </authorList>
    </citation>
    <scope>NUCLEOTIDE SEQUENCE [LARGE SCALE GENOMIC DNA]</scope>
    <source>
        <strain evidence="3">MUT 4182</strain>
    </source>
</reference>
<feature type="signal peptide" evidence="1">
    <location>
        <begin position="1"/>
        <end position="20"/>
    </location>
</feature>
<proteinExistence type="predicted"/>
<accession>A0A0C3QQ75</accession>
<dbReference type="HOGENOM" id="CLU_066064_0_1_1"/>
<name>A0A0C3QQ75_9AGAM</name>
<dbReference type="AlphaFoldDB" id="A0A0C3QQ75"/>
<evidence type="ECO:0000313" key="2">
    <source>
        <dbReference type="EMBL" id="KIO29644.1"/>
    </source>
</evidence>
<feature type="chain" id="PRO_5002177552" evidence="1">
    <location>
        <begin position="21"/>
        <end position="290"/>
    </location>
</feature>
<gene>
    <name evidence="2" type="ORF">M407DRAFT_242524</name>
</gene>
<dbReference type="OrthoDB" id="4584900at2759"/>
<dbReference type="Proteomes" id="UP000054248">
    <property type="component" value="Unassembled WGS sequence"/>
</dbReference>
<evidence type="ECO:0000313" key="3">
    <source>
        <dbReference type="Proteomes" id="UP000054248"/>
    </source>
</evidence>